<dbReference type="EMBL" id="MQVR01000033">
    <property type="protein sequence ID" value="OKL53956.1"/>
    <property type="molecule type" value="Genomic_DNA"/>
</dbReference>
<name>A0A1Q5Q2E5_9ACTO</name>
<dbReference type="CDD" id="cd07822">
    <property type="entry name" value="SRPBCC_4"/>
    <property type="match status" value="1"/>
</dbReference>
<keyword evidence="2" id="KW-1185">Reference proteome</keyword>
<proteinExistence type="predicted"/>
<dbReference type="SUPFAM" id="SSF55961">
    <property type="entry name" value="Bet v1-like"/>
    <property type="match status" value="1"/>
</dbReference>
<accession>A0A1Q5Q2E5</accession>
<sequence length="162" mass="17863">MTLSVVSLAYTRLISPVARHTERIIDASPEQVWEVLADLPSWGQWSPNFVSIAGTLQAGEHLENHVCAGGNELVFRPRVLVAESARELRWKGTLYVPGLADGEHYFELTETPDGRTRFVQGEDFTGALVLYAGSAIDVEDDMRAFNDALAAEVARRHVTVTP</sequence>
<dbReference type="Pfam" id="PF10604">
    <property type="entry name" value="Polyketide_cyc2"/>
    <property type="match status" value="1"/>
</dbReference>
<protein>
    <recommendedName>
        <fullName evidence="3">Polyketide cyclase / dehydrase and lipid transport</fullName>
    </recommendedName>
</protein>
<dbReference type="InterPro" id="IPR023393">
    <property type="entry name" value="START-like_dom_sf"/>
</dbReference>
<reference evidence="2" key="1">
    <citation type="submission" date="2016-12" db="EMBL/GenBank/DDBJ databases">
        <authorList>
            <person name="Meng X."/>
        </authorList>
    </citation>
    <scope>NUCLEOTIDE SEQUENCE [LARGE SCALE GENOMIC DNA]</scope>
    <source>
        <strain evidence="2">DSM 19116</strain>
    </source>
</reference>
<evidence type="ECO:0008006" key="3">
    <source>
        <dbReference type="Google" id="ProtNLM"/>
    </source>
</evidence>
<comment type="caution">
    <text evidence="1">The sequence shown here is derived from an EMBL/GenBank/DDBJ whole genome shotgun (WGS) entry which is preliminary data.</text>
</comment>
<evidence type="ECO:0000313" key="2">
    <source>
        <dbReference type="Proteomes" id="UP000185628"/>
    </source>
</evidence>
<dbReference type="Proteomes" id="UP000185628">
    <property type="component" value="Unassembled WGS sequence"/>
</dbReference>
<dbReference type="AlphaFoldDB" id="A0A1Q5Q2E5"/>
<evidence type="ECO:0000313" key="1">
    <source>
        <dbReference type="EMBL" id="OKL53956.1"/>
    </source>
</evidence>
<dbReference type="InterPro" id="IPR019587">
    <property type="entry name" value="Polyketide_cyclase/dehydratase"/>
</dbReference>
<dbReference type="Gene3D" id="3.30.530.20">
    <property type="match status" value="1"/>
</dbReference>
<gene>
    <name evidence="1" type="ORF">BSZ39_06765</name>
</gene>
<dbReference type="PANTHER" id="PTHR36166:SF1">
    <property type="entry name" value="SRPBCC DOMAIN-CONTAINING PROTEIN"/>
    <property type="match status" value="1"/>
</dbReference>
<dbReference type="PANTHER" id="PTHR36166">
    <property type="entry name" value="CHROMOSOME 9, WHOLE GENOME SHOTGUN SEQUENCE"/>
    <property type="match status" value="1"/>
</dbReference>
<organism evidence="1 2">
    <name type="scientific">Bowdeniella nasicola</name>
    <dbReference type="NCBI Taxonomy" id="208480"/>
    <lineage>
        <taxon>Bacteria</taxon>
        <taxon>Bacillati</taxon>
        <taxon>Actinomycetota</taxon>
        <taxon>Actinomycetes</taxon>
        <taxon>Actinomycetales</taxon>
        <taxon>Actinomycetaceae</taxon>
        <taxon>Bowdeniella</taxon>
    </lineage>
</organism>